<gene>
    <name evidence="6" type="ORF">SCLCIDRAFT_1210617</name>
</gene>
<evidence type="ECO:0000313" key="6">
    <source>
        <dbReference type="EMBL" id="KIM67132.1"/>
    </source>
</evidence>
<evidence type="ECO:0000259" key="5">
    <source>
        <dbReference type="PROSITE" id="PS50865"/>
    </source>
</evidence>
<dbReference type="PANTHER" id="PTHR47570:SF1">
    <property type="entry name" value="ZINC ION BINDING PROTEIN"/>
    <property type="match status" value="1"/>
</dbReference>
<keyword evidence="1" id="KW-0479">Metal-binding</keyword>
<accession>A0A0C3AQB8</accession>
<dbReference type="SUPFAM" id="SSF144232">
    <property type="entry name" value="HIT/MYND zinc finger-like"/>
    <property type="match status" value="1"/>
</dbReference>
<dbReference type="Pfam" id="PF01753">
    <property type="entry name" value="zf-MYND"/>
    <property type="match status" value="1"/>
</dbReference>
<proteinExistence type="predicted"/>
<keyword evidence="3" id="KW-0862">Zinc</keyword>
<dbReference type="PANTHER" id="PTHR47570">
    <property type="entry name" value="ZINC ION BINDING PROTEIN"/>
    <property type="match status" value="1"/>
</dbReference>
<organism evidence="6 7">
    <name type="scientific">Scleroderma citrinum Foug A</name>
    <dbReference type="NCBI Taxonomy" id="1036808"/>
    <lineage>
        <taxon>Eukaryota</taxon>
        <taxon>Fungi</taxon>
        <taxon>Dikarya</taxon>
        <taxon>Basidiomycota</taxon>
        <taxon>Agaricomycotina</taxon>
        <taxon>Agaricomycetes</taxon>
        <taxon>Agaricomycetidae</taxon>
        <taxon>Boletales</taxon>
        <taxon>Sclerodermatineae</taxon>
        <taxon>Sclerodermataceae</taxon>
        <taxon>Scleroderma</taxon>
    </lineage>
</organism>
<dbReference type="STRING" id="1036808.A0A0C3AQB8"/>
<dbReference type="AlphaFoldDB" id="A0A0C3AQB8"/>
<dbReference type="GO" id="GO:0008270">
    <property type="term" value="F:zinc ion binding"/>
    <property type="evidence" value="ECO:0007669"/>
    <property type="project" value="UniProtKB-KW"/>
</dbReference>
<sequence length="517" mass="58176">MSTRLPVPSTADMDRITYKYAEELRKEMTRPGGQPEKLDFSPTPACFRCSTPIVGRKPLVCSGCKSAIFCSKECHTAEWKNGRFGTHNHKFFCPKNKRHMEKVPLVQAIVKQFPWGRVEKDGTFPEDFIHALFGVLGHEGFGYWSTPGGSAPHMDNSDAIGPVEVTPLKVAAQQGYQHGYLLLLKEHLDEKEAWRIEERLIPKLHFDPGTEPAIASSVEITDWKSWHQWRNLSMESPASLLMHYPLTVYQLLVHVLHVTHPSRNSAERRQMLNVHYPGPEIELNVLPLFSELALLLPYTDIRLTFYGAAVYNIVKQAKKGSLAMKAKRNEPVYTYKSPSSMGGGTVTIFLHGEHENWDPRIPSLTNNHPDAMVSANAGLVNYKAWQGVILYCHVEMIPFAVTEYAEQSAEVQVDSIPQILHHYASSFLRGNMSTVALEMLLSPRSYPIEFNPFQRPGQRYIGSTRLPNVSNGFTIRVVGSDNDETKGDVSPPQESLVTSEIQNLVERARNISLDGLD</sequence>
<evidence type="ECO:0000256" key="3">
    <source>
        <dbReference type="ARBA" id="ARBA00022833"/>
    </source>
</evidence>
<dbReference type="Proteomes" id="UP000053989">
    <property type="component" value="Unassembled WGS sequence"/>
</dbReference>
<dbReference type="Pfam" id="PF20179">
    <property type="entry name" value="MSS51_C"/>
    <property type="match status" value="1"/>
</dbReference>
<evidence type="ECO:0000313" key="7">
    <source>
        <dbReference type="Proteomes" id="UP000053989"/>
    </source>
</evidence>
<reference evidence="6 7" key="1">
    <citation type="submission" date="2014-04" db="EMBL/GenBank/DDBJ databases">
        <authorList>
            <consortium name="DOE Joint Genome Institute"/>
            <person name="Kuo A."/>
            <person name="Kohler A."/>
            <person name="Nagy L.G."/>
            <person name="Floudas D."/>
            <person name="Copeland A."/>
            <person name="Barry K.W."/>
            <person name="Cichocki N."/>
            <person name="Veneault-Fourrey C."/>
            <person name="LaButti K."/>
            <person name="Lindquist E.A."/>
            <person name="Lipzen A."/>
            <person name="Lundell T."/>
            <person name="Morin E."/>
            <person name="Murat C."/>
            <person name="Sun H."/>
            <person name="Tunlid A."/>
            <person name="Henrissat B."/>
            <person name="Grigoriev I.V."/>
            <person name="Hibbett D.S."/>
            <person name="Martin F."/>
            <person name="Nordberg H.P."/>
            <person name="Cantor M.N."/>
            <person name="Hua S.X."/>
        </authorList>
    </citation>
    <scope>NUCLEOTIDE SEQUENCE [LARGE SCALE GENOMIC DNA]</scope>
    <source>
        <strain evidence="6 7">Foug A</strain>
    </source>
</reference>
<dbReference type="InterPro" id="IPR046824">
    <property type="entry name" value="Mss51-like_C"/>
</dbReference>
<evidence type="ECO:0000256" key="1">
    <source>
        <dbReference type="ARBA" id="ARBA00022723"/>
    </source>
</evidence>
<name>A0A0C3AQB8_9AGAM</name>
<keyword evidence="7" id="KW-1185">Reference proteome</keyword>
<dbReference type="HOGENOM" id="CLU_043843_0_0_1"/>
<dbReference type="EMBL" id="KN822014">
    <property type="protein sequence ID" value="KIM67132.1"/>
    <property type="molecule type" value="Genomic_DNA"/>
</dbReference>
<dbReference type="PROSITE" id="PS50865">
    <property type="entry name" value="ZF_MYND_2"/>
    <property type="match status" value="1"/>
</dbReference>
<reference evidence="7" key="2">
    <citation type="submission" date="2015-01" db="EMBL/GenBank/DDBJ databases">
        <title>Evolutionary Origins and Diversification of the Mycorrhizal Mutualists.</title>
        <authorList>
            <consortium name="DOE Joint Genome Institute"/>
            <consortium name="Mycorrhizal Genomics Consortium"/>
            <person name="Kohler A."/>
            <person name="Kuo A."/>
            <person name="Nagy L.G."/>
            <person name="Floudas D."/>
            <person name="Copeland A."/>
            <person name="Barry K.W."/>
            <person name="Cichocki N."/>
            <person name="Veneault-Fourrey C."/>
            <person name="LaButti K."/>
            <person name="Lindquist E.A."/>
            <person name="Lipzen A."/>
            <person name="Lundell T."/>
            <person name="Morin E."/>
            <person name="Murat C."/>
            <person name="Riley R."/>
            <person name="Ohm R."/>
            <person name="Sun H."/>
            <person name="Tunlid A."/>
            <person name="Henrissat B."/>
            <person name="Grigoriev I.V."/>
            <person name="Hibbett D.S."/>
            <person name="Martin F."/>
        </authorList>
    </citation>
    <scope>NUCLEOTIDE SEQUENCE [LARGE SCALE GENOMIC DNA]</scope>
    <source>
        <strain evidence="7">Foug A</strain>
    </source>
</reference>
<dbReference type="InterPro" id="IPR002893">
    <property type="entry name" value="Znf_MYND"/>
</dbReference>
<evidence type="ECO:0000256" key="4">
    <source>
        <dbReference type="PROSITE-ProRule" id="PRU00134"/>
    </source>
</evidence>
<feature type="domain" description="MYND-type" evidence="5">
    <location>
        <begin position="46"/>
        <end position="93"/>
    </location>
</feature>
<dbReference type="OrthoDB" id="432970at2759"/>
<protein>
    <recommendedName>
        <fullName evidence="5">MYND-type domain-containing protein</fullName>
    </recommendedName>
</protein>
<keyword evidence="2 4" id="KW-0863">Zinc-finger</keyword>
<dbReference type="InParanoid" id="A0A0C3AQB8"/>
<dbReference type="Gene3D" id="6.10.140.2220">
    <property type="match status" value="1"/>
</dbReference>
<evidence type="ECO:0000256" key="2">
    <source>
        <dbReference type="ARBA" id="ARBA00022771"/>
    </source>
</evidence>